<dbReference type="OrthoDB" id="285999at2"/>
<proteinExistence type="predicted"/>
<protein>
    <submittedName>
        <fullName evidence="1">Uncharacterized protein</fullName>
    </submittedName>
</protein>
<evidence type="ECO:0000313" key="1">
    <source>
        <dbReference type="EMBL" id="TWU28689.1"/>
    </source>
</evidence>
<dbReference type="AlphaFoldDB" id="A0A5C6D1B3"/>
<dbReference type="EMBL" id="SJPS01000002">
    <property type="protein sequence ID" value="TWU28689.1"/>
    <property type="molecule type" value="Genomic_DNA"/>
</dbReference>
<keyword evidence="2" id="KW-1185">Reference proteome</keyword>
<gene>
    <name evidence="1" type="ORF">Pla144_19810</name>
</gene>
<sequence>MFRVEFFGEQDVVIAPIDAELASVGGSYIQYGTIVDIETGNTNGDNWYNGSGLADPTIVETGDPIPAVWPEHISGNYSSRVSRIRNAPEANQLTFDLGGTFDVSGMVLWNSTEQHDSELQTDRGFENTRLSYSTDGGVTFVGSDLLTWTERSADASENQGGTPSSPVAMFGPEVQMLPAEMEGVTHIRMQVDNFSLNGSDNILMASEIRFIGKVANQVGTTLGLKLNTLEFTRILTATADFDSDNDVDGADFLAWQRGFGDVYDGVDLSLWKEQYGTGSVTAQLADFDSDNDVDGADFLAWQRGFRTTSATLADGDANLDGSVDGIDLSLWGTSYGQTTAGQVASVIEPSEVIKEPALTLRSTRTELIDAAMALEWISNEPKEEASFATEPMVGEAAFDRVYDANRLSLTNSAAICSEMLKAVVEEAADYDELSLALDLLDRAFG</sequence>
<organism evidence="1 2">
    <name type="scientific">Bythopirellula polymerisocia</name>
    <dbReference type="NCBI Taxonomy" id="2528003"/>
    <lineage>
        <taxon>Bacteria</taxon>
        <taxon>Pseudomonadati</taxon>
        <taxon>Planctomycetota</taxon>
        <taxon>Planctomycetia</taxon>
        <taxon>Pirellulales</taxon>
        <taxon>Lacipirellulaceae</taxon>
        <taxon>Bythopirellula</taxon>
    </lineage>
</organism>
<reference evidence="1 2" key="1">
    <citation type="submission" date="2019-02" db="EMBL/GenBank/DDBJ databases">
        <title>Deep-cultivation of Planctomycetes and their phenomic and genomic characterization uncovers novel biology.</title>
        <authorList>
            <person name="Wiegand S."/>
            <person name="Jogler M."/>
            <person name="Boedeker C."/>
            <person name="Pinto D."/>
            <person name="Vollmers J."/>
            <person name="Rivas-Marin E."/>
            <person name="Kohn T."/>
            <person name="Peeters S.H."/>
            <person name="Heuer A."/>
            <person name="Rast P."/>
            <person name="Oberbeckmann S."/>
            <person name="Bunk B."/>
            <person name="Jeske O."/>
            <person name="Meyerdierks A."/>
            <person name="Storesund J.E."/>
            <person name="Kallscheuer N."/>
            <person name="Luecker S."/>
            <person name="Lage O.M."/>
            <person name="Pohl T."/>
            <person name="Merkel B.J."/>
            <person name="Hornburger P."/>
            <person name="Mueller R.-W."/>
            <person name="Bruemmer F."/>
            <person name="Labrenz M."/>
            <person name="Spormann A.M."/>
            <person name="Op Den Camp H."/>
            <person name="Overmann J."/>
            <person name="Amann R."/>
            <person name="Jetten M.S.M."/>
            <person name="Mascher T."/>
            <person name="Medema M.H."/>
            <person name="Devos D.P."/>
            <person name="Kaster A.-K."/>
            <person name="Ovreas L."/>
            <person name="Rohde M."/>
            <person name="Galperin M.Y."/>
            <person name="Jogler C."/>
        </authorList>
    </citation>
    <scope>NUCLEOTIDE SEQUENCE [LARGE SCALE GENOMIC DNA]</scope>
    <source>
        <strain evidence="1 2">Pla144</strain>
    </source>
</reference>
<name>A0A5C6D1B3_9BACT</name>
<dbReference type="RefSeq" id="WP_146450389.1">
    <property type="nucleotide sequence ID" value="NZ_SJPS01000002.1"/>
</dbReference>
<comment type="caution">
    <text evidence="1">The sequence shown here is derived from an EMBL/GenBank/DDBJ whole genome shotgun (WGS) entry which is preliminary data.</text>
</comment>
<dbReference type="Proteomes" id="UP000318437">
    <property type="component" value="Unassembled WGS sequence"/>
</dbReference>
<dbReference type="Gene3D" id="2.60.120.260">
    <property type="entry name" value="Galactose-binding domain-like"/>
    <property type="match status" value="1"/>
</dbReference>
<evidence type="ECO:0000313" key="2">
    <source>
        <dbReference type="Proteomes" id="UP000318437"/>
    </source>
</evidence>
<accession>A0A5C6D1B3</accession>